<feature type="domain" description="Glucose/Sorbosone dehydrogenase" evidence="3">
    <location>
        <begin position="62"/>
        <end position="391"/>
    </location>
</feature>
<protein>
    <submittedName>
        <fullName evidence="4">PQQ-dependent sugar dehydrogenase</fullName>
    </submittedName>
</protein>
<dbReference type="PROSITE" id="PS51257">
    <property type="entry name" value="PROKAR_LIPOPROTEIN"/>
    <property type="match status" value="1"/>
</dbReference>
<proteinExistence type="predicted"/>
<keyword evidence="2" id="KW-0732">Signal</keyword>
<evidence type="ECO:0000256" key="1">
    <source>
        <dbReference type="SAM" id="MobiDB-lite"/>
    </source>
</evidence>
<dbReference type="EMBL" id="JACYTR010000042">
    <property type="protein sequence ID" value="MBD8527143.1"/>
    <property type="molecule type" value="Genomic_DNA"/>
</dbReference>
<evidence type="ECO:0000313" key="4">
    <source>
        <dbReference type="EMBL" id="MBD8527143.1"/>
    </source>
</evidence>
<organism evidence="4 5">
    <name type="scientific">Pseudomarimonas arenosa</name>
    <dbReference type="NCBI Taxonomy" id="2774145"/>
    <lineage>
        <taxon>Bacteria</taxon>
        <taxon>Pseudomonadati</taxon>
        <taxon>Pseudomonadota</taxon>
        <taxon>Gammaproteobacteria</taxon>
        <taxon>Lysobacterales</taxon>
        <taxon>Lysobacteraceae</taxon>
        <taxon>Pseudomarimonas</taxon>
    </lineage>
</organism>
<evidence type="ECO:0000313" key="5">
    <source>
        <dbReference type="Proteomes" id="UP000613768"/>
    </source>
</evidence>
<reference evidence="4 5" key="1">
    <citation type="submission" date="2020-09" db="EMBL/GenBank/DDBJ databases">
        <title>Pseudoxanthomonas sp. CAU 1598 isolated from sand of Yaerae Beach.</title>
        <authorList>
            <person name="Kim W."/>
        </authorList>
    </citation>
    <scope>NUCLEOTIDE SEQUENCE [LARGE SCALE GENOMIC DNA]</scope>
    <source>
        <strain evidence="4 5">CAU 1598</strain>
    </source>
</reference>
<dbReference type="InterPro" id="IPR011042">
    <property type="entry name" value="6-blade_b-propeller_TolB-like"/>
</dbReference>
<comment type="caution">
    <text evidence="4">The sequence shown here is derived from an EMBL/GenBank/DDBJ whole genome shotgun (WGS) entry which is preliminary data.</text>
</comment>
<feature type="chain" id="PRO_5043408455" evidence="2">
    <location>
        <begin position="20"/>
        <end position="394"/>
    </location>
</feature>
<feature type="region of interest" description="Disordered" evidence="1">
    <location>
        <begin position="23"/>
        <end position="48"/>
    </location>
</feature>
<gene>
    <name evidence="4" type="ORF">IFO71_15480</name>
</gene>
<keyword evidence="5" id="KW-1185">Reference proteome</keyword>
<dbReference type="Gene3D" id="2.120.10.30">
    <property type="entry name" value="TolB, C-terminal domain"/>
    <property type="match status" value="1"/>
</dbReference>
<dbReference type="RefSeq" id="WP_192030565.1">
    <property type="nucleotide sequence ID" value="NZ_JACYTR010000042.1"/>
</dbReference>
<dbReference type="PANTHER" id="PTHR19328:SF75">
    <property type="entry name" value="ALDOSE SUGAR DEHYDROGENASE YLII"/>
    <property type="match status" value="1"/>
</dbReference>
<dbReference type="PANTHER" id="PTHR19328">
    <property type="entry name" value="HEDGEHOG-INTERACTING PROTEIN"/>
    <property type="match status" value="1"/>
</dbReference>
<accession>A0AAW3ZMF3</accession>
<dbReference type="InterPro" id="IPR012938">
    <property type="entry name" value="Glc/Sorbosone_DH"/>
</dbReference>
<feature type="signal peptide" evidence="2">
    <location>
        <begin position="1"/>
        <end position="19"/>
    </location>
</feature>
<evidence type="ECO:0000256" key="2">
    <source>
        <dbReference type="SAM" id="SignalP"/>
    </source>
</evidence>
<dbReference type="InterPro" id="IPR011041">
    <property type="entry name" value="Quinoprot_gluc/sorb_DH_b-prop"/>
</dbReference>
<dbReference type="AlphaFoldDB" id="A0AAW3ZMF3"/>
<dbReference type="Proteomes" id="UP000613768">
    <property type="component" value="Unassembled WGS sequence"/>
</dbReference>
<sequence length="394" mass="42366">MRSILFGLITCLILSACNAATNGSNGPQSAANEDTASGQSLPPTSVSSQIGKLKLQTLTTALSHPWGMAFLPDGSVLISERAGRLRHYTAEGGLSAPLQGVPAVKAEGQGGLLDVALSPQFESDRLVYLSYAEPGDDDSSGTAVIRAKLDGQALTDAQVIFRQSPKIVSGHHYGSRLIFDRDGFLFISLGDRGQRPMAQELNNHMGTLIRLNADGSVPADNPFVGRDDALPEIWSYGHRNQQGGALNPWTGAVWTHEHGPRGGDEVNVPQAGKNYGWPIITHGINYSGLPIPEAEGKAKPGLESPHYVWEVSPAVSGMAFYAHDKVPAWQHSLFVGAMAQRALIRLSLEGDTVVAEERLLEKQGWRIRDVEVGPDGALYLLTDEEQGRLLKLEP</sequence>
<evidence type="ECO:0000259" key="3">
    <source>
        <dbReference type="Pfam" id="PF07995"/>
    </source>
</evidence>
<dbReference type="Pfam" id="PF07995">
    <property type="entry name" value="GSDH"/>
    <property type="match status" value="1"/>
</dbReference>
<name>A0AAW3ZMF3_9GAMM</name>
<dbReference type="SUPFAM" id="SSF50952">
    <property type="entry name" value="Soluble quinoprotein glucose dehydrogenase"/>
    <property type="match status" value="1"/>
</dbReference>